<dbReference type="Proteomes" id="UP000191500">
    <property type="component" value="Unassembled WGS sequence"/>
</dbReference>
<proteinExistence type="predicted"/>
<sequence length="290" mass="33796">MEKDPFTWVDVEDHKDGHRMNKWNELDILRRLENLKEEVSSFRQEKPIDREDHSLIPKLEILDEEDSLRQSVSESVGWLNKQPSILGQKKKSIKRNDLTLIQRRTDLQKEVDRRISIKREDPSIIRRIAGFEDAVENLIQKKSKVKKKTYAYRESVLNSWIQGPSSTIGGIKNTVYEGDIHADIQAIIAKEETDPETAERWKVVFLDRHGLQLGGGVDCGKGNELKLVHVEVIRFFNIGAQFLHGWGETHTKILGICDHWIGRWRSGRVIYIPSEEYYQLCQLYYCGTWV</sequence>
<gene>
    <name evidence="1" type="ORF">PENCOP_c001G08190</name>
</gene>
<name>A0A1V6VA36_9EURO</name>
<dbReference type="EMBL" id="MDDG01000001">
    <property type="protein sequence ID" value="OQE47536.1"/>
    <property type="molecule type" value="Genomic_DNA"/>
</dbReference>
<organism evidence="1 2">
    <name type="scientific">Penicillium coprophilum</name>
    <dbReference type="NCBI Taxonomy" id="36646"/>
    <lineage>
        <taxon>Eukaryota</taxon>
        <taxon>Fungi</taxon>
        <taxon>Dikarya</taxon>
        <taxon>Ascomycota</taxon>
        <taxon>Pezizomycotina</taxon>
        <taxon>Eurotiomycetes</taxon>
        <taxon>Eurotiomycetidae</taxon>
        <taxon>Eurotiales</taxon>
        <taxon>Aspergillaceae</taxon>
        <taxon>Penicillium</taxon>
    </lineage>
</organism>
<reference evidence="2" key="1">
    <citation type="journal article" date="2017" name="Nat. Microbiol.">
        <title>Global analysis of biosynthetic gene clusters reveals vast potential of secondary metabolite production in Penicillium species.</title>
        <authorList>
            <person name="Nielsen J.C."/>
            <person name="Grijseels S."/>
            <person name="Prigent S."/>
            <person name="Ji B."/>
            <person name="Dainat J."/>
            <person name="Nielsen K.F."/>
            <person name="Frisvad J.C."/>
            <person name="Workman M."/>
            <person name="Nielsen J."/>
        </authorList>
    </citation>
    <scope>NUCLEOTIDE SEQUENCE [LARGE SCALE GENOMIC DNA]</scope>
    <source>
        <strain evidence="2">IBT 31321</strain>
    </source>
</reference>
<dbReference type="AlphaFoldDB" id="A0A1V6VA36"/>
<evidence type="ECO:0000313" key="2">
    <source>
        <dbReference type="Proteomes" id="UP000191500"/>
    </source>
</evidence>
<evidence type="ECO:0000313" key="1">
    <source>
        <dbReference type="EMBL" id="OQE47536.1"/>
    </source>
</evidence>
<comment type="caution">
    <text evidence="1">The sequence shown here is derived from an EMBL/GenBank/DDBJ whole genome shotgun (WGS) entry which is preliminary data.</text>
</comment>
<protein>
    <submittedName>
        <fullName evidence="1">Uncharacterized protein</fullName>
    </submittedName>
</protein>
<keyword evidence="2" id="KW-1185">Reference proteome</keyword>
<accession>A0A1V6VA36</accession>